<evidence type="ECO:0000313" key="11">
    <source>
        <dbReference type="EMBL" id="KIM97854.1"/>
    </source>
</evidence>
<dbReference type="GO" id="GO:0045493">
    <property type="term" value="P:xylan catabolic process"/>
    <property type="evidence" value="ECO:0007669"/>
    <property type="project" value="UniProtKB-UniRule"/>
</dbReference>
<dbReference type="InterPro" id="IPR010126">
    <property type="entry name" value="Esterase_phb"/>
</dbReference>
<evidence type="ECO:0000256" key="2">
    <source>
        <dbReference type="ARBA" id="ARBA00022487"/>
    </source>
</evidence>
<keyword evidence="6" id="KW-0325">Glycoprotein</keyword>
<dbReference type="NCBIfam" id="TIGR01840">
    <property type="entry name" value="esterase_phb"/>
    <property type="match status" value="1"/>
</dbReference>
<dbReference type="Gene3D" id="3.40.50.1820">
    <property type="entry name" value="alpha/beta hydrolase"/>
    <property type="match status" value="1"/>
</dbReference>
<comment type="similarity">
    <text evidence="9">Belongs to the carbohydrate esterase 1 (CE1) family.</text>
</comment>
<evidence type="ECO:0000256" key="7">
    <source>
        <dbReference type="ARBA" id="ARBA00023277"/>
    </source>
</evidence>
<dbReference type="GO" id="GO:0052689">
    <property type="term" value="F:carboxylic ester hydrolase activity"/>
    <property type="evidence" value="ECO:0007669"/>
    <property type="project" value="UniProtKB-KW"/>
</dbReference>
<dbReference type="SUPFAM" id="SSF53474">
    <property type="entry name" value="alpha/beta-Hydrolases"/>
    <property type="match status" value="2"/>
</dbReference>
<dbReference type="GO" id="GO:0005576">
    <property type="term" value="C:extracellular region"/>
    <property type="evidence" value="ECO:0007669"/>
    <property type="project" value="UniProtKB-SubCell"/>
</dbReference>
<dbReference type="HOGENOM" id="CLU_027551_1_1_1"/>
<comment type="function">
    <text evidence="9">Esterase involved in the hydrolysis of xylan, a major structural heterogeneous polysaccharide found in plant biomass representing the second most abundant polysaccharide in the biosphere, after cellulose.</text>
</comment>
<evidence type="ECO:0000256" key="10">
    <source>
        <dbReference type="SAM" id="MobiDB-lite"/>
    </source>
</evidence>
<evidence type="ECO:0000256" key="8">
    <source>
        <dbReference type="ARBA" id="ARBA00023326"/>
    </source>
</evidence>
<evidence type="ECO:0000256" key="1">
    <source>
        <dbReference type="ARBA" id="ARBA00004613"/>
    </source>
</evidence>
<keyword evidence="12" id="KW-1185">Reference proteome</keyword>
<gene>
    <name evidence="11" type="ORF">OIDMADRAFT_129174</name>
</gene>
<reference evidence="11 12" key="1">
    <citation type="submission" date="2014-04" db="EMBL/GenBank/DDBJ databases">
        <authorList>
            <consortium name="DOE Joint Genome Institute"/>
            <person name="Kuo A."/>
            <person name="Martino E."/>
            <person name="Perotto S."/>
            <person name="Kohler A."/>
            <person name="Nagy L.G."/>
            <person name="Floudas D."/>
            <person name="Copeland A."/>
            <person name="Barry K.W."/>
            <person name="Cichocki N."/>
            <person name="Veneault-Fourrey C."/>
            <person name="LaButti K."/>
            <person name="Lindquist E.A."/>
            <person name="Lipzen A."/>
            <person name="Lundell T."/>
            <person name="Morin E."/>
            <person name="Murat C."/>
            <person name="Sun H."/>
            <person name="Tunlid A."/>
            <person name="Henrissat B."/>
            <person name="Grigoriev I.V."/>
            <person name="Hibbett D.S."/>
            <person name="Martin F."/>
            <person name="Nordberg H.P."/>
            <person name="Cantor M.N."/>
            <person name="Hua S.X."/>
        </authorList>
    </citation>
    <scope>NUCLEOTIDE SEQUENCE [LARGE SCALE GENOMIC DNA]</scope>
    <source>
        <strain evidence="11 12">Zn</strain>
    </source>
</reference>
<feature type="region of interest" description="Disordered" evidence="10">
    <location>
        <begin position="303"/>
        <end position="333"/>
    </location>
</feature>
<dbReference type="InParanoid" id="A0A0C3H387"/>
<evidence type="ECO:0000256" key="6">
    <source>
        <dbReference type="ARBA" id="ARBA00023180"/>
    </source>
</evidence>
<feature type="chain" id="PRO_5029032016" description="Carboxylic ester hydrolase" evidence="9">
    <location>
        <begin position="20"/>
        <end position="333"/>
    </location>
</feature>
<dbReference type="EC" id="3.1.1.-" evidence="9"/>
<keyword evidence="3 9" id="KW-0964">Secreted</keyword>
<protein>
    <recommendedName>
        <fullName evidence="9">Carboxylic ester hydrolase</fullName>
        <ecNumber evidence="9">3.1.1.-</ecNumber>
    </recommendedName>
</protein>
<sequence length="333" mass="34972">MHFLSTAATLLALTSLGNALSSSLQQVTGFNSGPTAAGMYIYVPTNKVSPAPIILAIHYCTGTANAYFSSTLYAQYADTYGYIVIYPNSPSPGGCWDVSSTASLTHNGGGDSETIINMVQYAVEHYGGDSSRVFATGSSSGAMMTNVLAGAYPNVIKAGSVYSGVPDGCFYVAGATAGMQTPAWNSQCADGQLIETAQQWGDLTRSYYPGYTGSRPKMLIWHGTIDTTLYYENLAQTLLQWSNVLGISFTKNNTNTPQSGYTQMVYGDGTELIGYSALNVGHTVPVHETVDLAWFGITGSGGTTTSVPSSSPTSTALPTSSTAGGTIPKWGQW</sequence>
<keyword evidence="8 9" id="KW-0624">Polysaccharide degradation</keyword>
<feature type="compositionally biased region" description="Low complexity" evidence="10">
    <location>
        <begin position="303"/>
        <end position="326"/>
    </location>
</feature>
<accession>A0A0C3H387</accession>
<keyword evidence="7 9" id="KW-0119">Carbohydrate metabolism</keyword>
<proteinExistence type="inferred from homology"/>
<name>A0A0C3H387_OIDMZ</name>
<evidence type="ECO:0000256" key="5">
    <source>
        <dbReference type="ARBA" id="ARBA00022801"/>
    </source>
</evidence>
<dbReference type="PANTHER" id="PTHR43037:SF3">
    <property type="entry name" value="FERULOYL ESTERASE B"/>
    <property type="match status" value="1"/>
</dbReference>
<organism evidence="11 12">
    <name type="scientific">Oidiodendron maius (strain Zn)</name>
    <dbReference type="NCBI Taxonomy" id="913774"/>
    <lineage>
        <taxon>Eukaryota</taxon>
        <taxon>Fungi</taxon>
        <taxon>Dikarya</taxon>
        <taxon>Ascomycota</taxon>
        <taxon>Pezizomycotina</taxon>
        <taxon>Leotiomycetes</taxon>
        <taxon>Leotiomycetes incertae sedis</taxon>
        <taxon>Myxotrichaceae</taxon>
        <taxon>Oidiodendron</taxon>
    </lineage>
</organism>
<dbReference type="OrthoDB" id="2425929at2759"/>
<comment type="subcellular location">
    <subcellularLocation>
        <location evidence="1 9">Secreted</location>
    </subcellularLocation>
</comment>
<keyword evidence="2 9" id="KW-0719">Serine esterase</keyword>
<dbReference type="EMBL" id="KN832881">
    <property type="protein sequence ID" value="KIM97854.1"/>
    <property type="molecule type" value="Genomic_DNA"/>
</dbReference>
<dbReference type="STRING" id="913774.A0A0C3H387"/>
<feature type="signal peptide" evidence="9">
    <location>
        <begin position="1"/>
        <end position="19"/>
    </location>
</feature>
<dbReference type="InterPro" id="IPR029058">
    <property type="entry name" value="AB_hydrolase_fold"/>
</dbReference>
<evidence type="ECO:0000256" key="3">
    <source>
        <dbReference type="ARBA" id="ARBA00022525"/>
    </source>
</evidence>
<dbReference type="Proteomes" id="UP000054321">
    <property type="component" value="Unassembled WGS sequence"/>
</dbReference>
<reference evidence="12" key="2">
    <citation type="submission" date="2015-01" db="EMBL/GenBank/DDBJ databases">
        <title>Evolutionary Origins and Diversification of the Mycorrhizal Mutualists.</title>
        <authorList>
            <consortium name="DOE Joint Genome Institute"/>
            <consortium name="Mycorrhizal Genomics Consortium"/>
            <person name="Kohler A."/>
            <person name="Kuo A."/>
            <person name="Nagy L.G."/>
            <person name="Floudas D."/>
            <person name="Copeland A."/>
            <person name="Barry K.W."/>
            <person name="Cichocki N."/>
            <person name="Veneault-Fourrey C."/>
            <person name="LaButti K."/>
            <person name="Lindquist E.A."/>
            <person name="Lipzen A."/>
            <person name="Lundell T."/>
            <person name="Morin E."/>
            <person name="Murat C."/>
            <person name="Riley R."/>
            <person name="Ohm R."/>
            <person name="Sun H."/>
            <person name="Tunlid A."/>
            <person name="Henrissat B."/>
            <person name="Grigoriev I.V."/>
            <person name="Hibbett D.S."/>
            <person name="Martin F."/>
        </authorList>
    </citation>
    <scope>NUCLEOTIDE SEQUENCE [LARGE SCALE GENOMIC DNA]</scope>
    <source>
        <strain evidence="12">Zn</strain>
    </source>
</reference>
<keyword evidence="5 9" id="KW-0378">Hydrolase</keyword>
<dbReference type="Pfam" id="PF10503">
    <property type="entry name" value="Esterase_PHB"/>
    <property type="match status" value="1"/>
</dbReference>
<evidence type="ECO:0000256" key="4">
    <source>
        <dbReference type="ARBA" id="ARBA00022729"/>
    </source>
</evidence>
<dbReference type="InterPro" id="IPR050955">
    <property type="entry name" value="Plant_Biomass_Hydrol_Est"/>
</dbReference>
<dbReference type="PANTHER" id="PTHR43037">
    <property type="entry name" value="UNNAMED PRODUCT-RELATED"/>
    <property type="match status" value="1"/>
</dbReference>
<evidence type="ECO:0000256" key="9">
    <source>
        <dbReference type="RuleBase" id="RU367147"/>
    </source>
</evidence>
<dbReference type="AlphaFoldDB" id="A0A0C3H387"/>
<evidence type="ECO:0000313" key="12">
    <source>
        <dbReference type="Proteomes" id="UP000054321"/>
    </source>
</evidence>
<keyword evidence="4 9" id="KW-0732">Signal</keyword>